<dbReference type="InterPro" id="IPR027417">
    <property type="entry name" value="P-loop_NTPase"/>
</dbReference>
<evidence type="ECO:0000256" key="3">
    <source>
        <dbReference type="ARBA" id="ARBA00022741"/>
    </source>
</evidence>
<keyword evidence="7" id="KW-0169">Cobalamin biosynthesis</keyword>
<dbReference type="InterPro" id="IPR011698">
    <property type="entry name" value="GATase_3"/>
</dbReference>
<dbReference type="EC" id="6.3.5.11" evidence="7"/>
<sequence length="456" mass="50066">MSTKRLVIAGTHSGVGKTTLTIGIMEAMKRNGLTVQGFKCGPDYIDPSYQTAVSGRVARNLDSWMFDEPTLKEVLLKGSQGADISIIEGVMGFYDGKDPTSDEGSTAHISMVTESPVILVVDCGAMARSSAAIIKGFQTFNKNVRIVGVIANRVGSIGHYELIKQAVEQECGIPVVGYLPKQAELAMPERHLGLIPSIEQGDLTPFFQQLGKVIGESVEIDQLYELAEAKTFPREQSDLFAKKREPVVKIAVARDAAFNFYYEENLELLRARGAELVFFSPLTGEKLPESVDGLYIGGGFPEEYAETLSTYIDLKQSLKSEIEKGLPTFAECGGFMFLCDSIMTSDKVEFDMVGVIPGKVTMTQRLAAIGYRETTGLEGNFLLNVGEKVKGHEFHYSTFTSNESLNEAFESTGRKGTLLEGVQMINLVAGYTHLHFASNLVIVDNWINKCLEWKSR</sequence>
<gene>
    <name evidence="7" type="primary">cbiA</name>
    <name evidence="10" type="ORF">CR194_15845</name>
</gene>
<name>A0A323TF38_9BACI</name>
<dbReference type="Gene3D" id="3.40.50.880">
    <property type="match status" value="1"/>
</dbReference>
<protein>
    <recommendedName>
        <fullName evidence="7">Cobyrinate a,c-diamide synthase</fullName>
        <ecNumber evidence="7">6.3.5.11</ecNumber>
    </recommendedName>
    <alternativeName>
        <fullName evidence="7">Cobyrinic acid a,c-diamide synthetase</fullName>
    </alternativeName>
</protein>
<dbReference type="Gene3D" id="3.40.50.300">
    <property type="entry name" value="P-loop containing nucleotide triphosphate hydrolases"/>
    <property type="match status" value="2"/>
</dbReference>
<comment type="function">
    <text evidence="7">Catalyzes the ATP-dependent amidation of the two carboxylate groups at positions a and c of cobyrinate, using either L-glutamine or ammonia as the nitrogen source.</text>
</comment>
<comment type="cofactor">
    <cofactor evidence="1 7">
        <name>Mg(2+)</name>
        <dbReference type="ChEBI" id="CHEBI:18420"/>
    </cofactor>
</comment>
<dbReference type="GO" id="GO:0005524">
    <property type="term" value="F:ATP binding"/>
    <property type="evidence" value="ECO:0007669"/>
    <property type="project" value="UniProtKB-UniRule"/>
</dbReference>
<feature type="domain" description="CobB/CobQ-like glutamine amidotransferase" evidence="9">
    <location>
        <begin position="249"/>
        <end position="439"/>
    </location>
</feature>
<organism evidence="10 11">
    <name type="scientific">Salipaludibacillus keqinensis</name>
    <dbReference type="NCBI Taxonomy" id="2045207"/>
    <lineage>
        <taxon>Bacteria</taxon>
        <taxon>Bacillati</taxon>
        <taxon>Bacillota</taxon>
        <taxon>Bacilli</taxon>
        <taxon>Bacillales</taxon>
        <taxon>Bacillaceae</taxon>
    </lineage>
</organism>
<evidence type="ECO:0000256" key="5">
    <source>
        <dbReference type="ARBA" id="ARBA00022842"/>
    </source>
</evidence>
<dbReference type="EMBL" id="PDOD01000004">
    <property type="protein sequence ID" value="PYZ92307.1"/>
    <property type="molecule type" value="Genomic_DNA"/>
</dbReference>
<comment type="domain">
    <text evidence="7">Comprises of two domains. The C-terminal domain contains the binding site for glutamine and catalyzes the hydrolysis of this substrate to glutamate and ammonia. The N-terminal domain is anticipated to bind ATP and cobyrinate and catalyzes the ultimate synthesis of the diamide product. The ammonia produced via the glutaminase domain is probably translocated to the adjacent domain via a molecular tunnel, where it reacts with an activated intermediate.</text>
</comment>
<dbReference type="InterPro" id="IPR029062">
    <property type="entry name" value="Class_I_gatase-like"/>
</dbReference>
<dbReference type="SUPFAM" id="SSF52540">
    <property type="entry name" value="P-loop containing nucleoside triphosphate hydrolases"/>
    <property type="match status" value="1"/>
</dbReference>
<keyword evidence="5 7" id="KW-0460">Magnesium</keyword>
<evidence type="ECO:0000256" key="4">
    <source>
        <dbReference type="ARBA" id="ARBA00022840"/>
    </source>
</evidence>
<dbReference type="PANTHER" id="PTHR43873">
    <property type="entry name" value="COBYRINATE A,C-DIAMIDE SYNTHASE"/>
    <property type="match status" value="1"/>
</dbReference>
<dbReference type="CDD" id="cd03130">
    <property type="entry name" value="GATase1_CobB"/>
    <property type="match status" value="1"/>
</dbReference>
<evidence type="ECO:0000256" key="2">
    <source>
        <dbReference type="ARBA" id="ARBA00022598"/>
    </source>
</evidence>
<dbReference type="InterPro" id="IPR002586">
    <property type="entry name" value="CobQ/CobB/MinD/ParA_Nub-bd_dom"/>
</dbReference>
<comment type="pathway">
    <text evidence="7">Cofactor biosynthesis; adenosylcobalamin biosynthesis; cob(II)yrinate a,c-diamide from sirohydrochlorin (anaerobic route): step 10/10.</text>
</comment>
<dbReference type="InterPro" id="IPR004484">
    <property type="entry name" value="CbiA/CobB_synth"/>
</dbReference>
<evidence type="ECO:0000256" key="7">
    <source>
        <dbReference type="HAMAP-Rule" id="MF_00027"/>
    </source>
</evidence>
<keyword evidence="6 7" id="KW-0315">Glutamine amidotransferase</keyword>
<dbReference type="RefSeq" id="WP_110610834.1">
    <property type="nucleotide sequence ID" value="NZ_PDOD01000004.1"/>
</dbReference>
<dbReference type="PROSITE" id="PS51274">
    <property type="entry name" value="GATASE_COBBQ"/>
    <property type="match status" value="1"/>
</dbReference>
<feature type="domain" description="CobQ/CobB/MinD/ParA nucleotide binding" evidence="8">
    <location>
        <begin position="6"/>
        <end position="192"/>
    </location>
</feature>
<evidence type="ECO:0000259" key="9">
    <source>
        <dbReference type="Pfam" id="PF07685"/>
    </source>
</evidence>
<accession>A0A323TF38</accession>
<keyword evidence="3 7" id="KW-0547">Nucleotide-binding</keyword>
<dbReference type="HAMAP" id="MF_00027">
    <property type="entry name" value="CobB_CbiA"/>
    <property type="match status" value="1"/>
</dbReference>
<dbReference type="GO" id="GO:0009236">
    <property type="term" value="P:cobalamin biosynthetic process"/>
    <property type="evidence" value="ECO:0007669"/>
    <property type="project" value="UniProtKB-UniRule"/>
</dbReference>
<comment type="miscellaneous">
    <text evidence="7">The a and c carboxylates of cobyrinate are activated for nucleophilic attack via formation of a phosphorylated intermediate by ATP. CbiA catalyzes first the amidation of the c-carboxylate, and then that of the a-carboxylate.</text>
</comment>
<comment type="caution">
    <text evidence="10">The sequence shown here is derived from an EMBL/GenBank/DDBJ whole genome shotgun (WGS) entry which is preliminary data.</text>
</comment>
<evidence type="ECO:0000313" key="11">
    <source>
        <dbReference type="Proteomes" id="UP000248214"/>
    </source>
</evidence>
<dbReference type="UniPathway" id="UPA00148">
    <property type="reaction ID" value="UER00231"/>
</dbReference>
<reference evidence="10 11" key="1">
    <citation type="submission" date="2017-10" db="EMBL/GenBank/DDBJ databases">
        <title>Bacillus sp. nov., a halophilic bacterium isolated from a Keqin Lake.</title>
        <authorList>
            <person name="Wang H."/>
        </authorList>
    </citation>
    <scope>NUCLEOTIDE SEQUENCE [LARGE SCALE GENOMIC DNA]</scope>
    <source>
        <strain evidence="10 11">KQ-12</strain>
    </source>
</reference>
<keyword evidence="2 7" id="KW-0436">Ligase</keyword>
<dbReference type="NCBIfam" id="NF002204">
    <property type="entry name" value="PRK01077.1"/>
    <property type="match status" value="1"/>
</dbReference>
<dbReference type="Pfam" id="PF07685">
    <property type="entry name" value="GATase_3"/>
    <property type="match status" value="1"/>
</dbReference>
<dbReference type="GO" id="GO:0042242">
    <property type="term" value="F:cobyrinic acid a,c-diamide synthase activity"/>
    <property type="evidence" value="ECO:0007669"/>
    <property type="project" value="UniProtKB-UniRule"/>
</dbReference>
<dbReference type="PANTHER" id="PTHR43873:SF1">
    <property type="entry name" value="COBYRINATE A,C-DIAMIDE SYNTHASE"/>
    <property type="match status" value="1"/>
</dbReference>
<feature type="site" description="Increases nucleophilicity of active site Cys" evidence="7">
    <location>
        <position position="433"/>
    </location>
</feature>
<comment type="similarity">
    <text evidence="7">Belongs to the CobB/CbiA family.</text>
</comment>
<dbReference type="OrthoDB" id="9764035at2"/>
<dbReference type="Proteomes" id="UP000248214">
    <property type="component" value="Unassembled WGS sequence"/>
</dbReference>
<evidence type="ECO:0000313" key="10">
    <source>
        <dbReference type="EMBL" id="PYZ92307.1"/>
    </source>
</evidence>
<keyword evidence="11" id="KW-1185">Reference proteome</keyword>
<dbReference type="SUPFAM" id="SSF52317">
    <property type="entry name" value="Class I glutamine amidotransferase-like"/>
    <property type="match status" value="1"/>
</dbReference>
<evidence type="ECO:0000256" key="1">
    <source>
        <dbReference type="ARBA" id="ARBA00001946"/>
    </source>
</evidence>
<keyword evidence="4 7" id="KW-0067">ATP-binding</keyword>
<dbReference type="NCBIfam" id="TIGR00379">
    <property type="entry name" value="cobB"/>
    <property type="match status" value="1"/>
</dbReference>
<dbReference type="Pfam" id="PF01656">
    <property type="entry name" value="CbiA"/>
    <property type="match status" value="1"/>
</dbReference>
<feature type="active site" description="Nucleophile" evidence="7">
    <location>
        <position position="332"/>
    </location>
</feature>
<evidence type="ECO:0000256" key="6">
    <source>
        <dbReference type="ARBA" id="ARBA00022962"/>
    </source>
</evidence>
<evidence type="ECO:0000259" key="8">
    <source>
        <dbReference type="Pfam" id="PF01656"/>
    </source>
</evidence>
<dbReference type="AlphaFoldDB" id="A0A323TF38"/>
<comment type="catalytic activity">
    <reaction evidence="7">
        <text>cob(II)yrinate + 2 L-glutamine + 2 ATP + 2 H2O = cob(II)yrinate a,c diamide + 2 L-glutamate + 2 ADP + 2 phosphate + 2 H(+)</text>
        <dbReference type="Rhea" id="RHEA:26289"/>
        <dbReference type="ChEBI" id="CHEBI:15377"/>
        <dbReference type="ChEBI" id="CHEBI:15378"/>
        <dbReference type="ChEBI" id="CHEBI:29985"/>
        <dbReference type="ChEBI" id="CHEBI:30616"/>
        <dbReference type="ChEBI" id="CHEBI:43474"/>
        <dbReference type="ChEBI" id="CHEBI:58359"/>
        <dbReference type="ChEBI" id="CHEBI:58537"/>
        <dbReference type="ChEBI" id="CHEBI:58894"/>
        <dbReference type="ChEBI" id="CHEBI:456216"/>
        <dbReference type="EC" id="6.3.5.11"/>
    </reaction>
</comment>
<dbReference type="CDD" id="cd05388">
    <property type="entry name" value="CobB_N"/>
    <property type="match status" value="1"/>
</dbReference>
<proteinExistence type="inferred from homology"/>